<gene>
    <name evidence="7" type="ORF">AQJ54_38850</name>
</gene>
<name>A0A101RQY0_9ACTN</name>
<keyword evidence="5" id="KW-0717">Septation</keyword>
<evidence type="ECO:0000256" key="2">
    <source>
        <dbReference type="ARBA" id="ARBA00009323"/>
    </source>
</evidence>
<sequence length="138" mass="15252">MRLPTLHQTVRARLISSEHPELPIRPTLRYSAAEPFAVHIDFPAHVSADGQGVTWMFGRTLLEEGLEAPAGEGDVRIRPCGWARTVIEFHSPLGLAVIRFGTTTLRRFLLRSYDVVAPGTENLDPDLDQGLAALLDEV</sequence>
<comment type="similarity">
    <text evidence="2">Belongs to the SsgA family.</text>
</comment>
<dbReference type="EMBL" id="LMWV01000033">
    <property type="protein sequence ID" value="KUN59948.1"/>
    <property type="molecule type" value="Genomic_DNA"/>
</dbReference>
<comment type="subcellular location">
    <subcellularLocation>
        <location evidence="1">Cell septum</location>
    </subcellularLocation>
</comment>
<dbReference type="GO" id="GO:0030428">
    <property type="term" value="C:cell septum"/>
    <property type="evidence" value="ECO:0007669"/>
    <property type="project" value="UniProtKB-SubCell"/>
</dbReference>
<evidence type="ECO:0000256" key="5">
    <source>
        <dbReference type="ARBA" id="ARBA00023210"/>
    </source>
</evidence>
<comment type="caution">
    <text evidence="7">The sequence shown here is derived from an EMBL/GenBank/DDBJ whole genome shotgun (WGS) entry which is preliminary data.</text>
</comment>
<dbReference type="Pfam" id="PF04686">
    <property type="entry name" value="SsgA"/>
    <property type="match status" value="1"/>
</dbReference>
<dbReference type="InterPro" id="IPR038658">
    <property type="entry name" value="SsgB_sf"/>
</dbReference>
<dbReference type="GO" id="GO:0000917">
    <property type="term" value="P:division septum assembly"/>
    <property type="evidence" value="ECO:0007669"/>
    <property type="project" value="UniProtKB-KW"/>
</dbReference>
<proteinExistence type="inferred from homology"/>
<keyword evidence="4" id="KW-0749">Sporulation</keyword>
<dbReference type="AlphaFoldDB" id="A0A101RQY0"/>
<evidence type="ECO:0000313" key="8">
    <source>
        <dbReference type="Proteomes" id="UP000054375"/>
    </source>
</evidence>
<evidence type="ECO:0000256" key="3">
    <source>
        <dbReference type="ARBA" id="ARBA00022618"/>
    </source>
</evidence>
<evidence type="ECO:0000256" key="4">
    <source>
        <dbReference type="ARBA" id="ARBA00022969"/>
    </source>
</evidence>
<accession>A0A101RQY0</accession>
<dbReference type="GO" id="GO:0030435">
    <property type="term" value="P:sporulation resulting in formation of a cellular spore"/>
    <property type="evidence" value="ECO:0007669"/>
    <property type="project" value="UniProtKB-KW"/>
</dbReference>
<organism evidence="7 8">
    <name type="scientific">Streptomyces griseorubiginosus</name>
    <dbReference type="NCBI Taxonomy" id="67304"/>
    <lineage>
        <taxon>Bacteria</taxon>
        <taxon>Bacillati</taxon>
        <taxon>Actinomycetota</taxon>
        <taxon>Actinomycetes</taxon>
        <taxon>Kitasatosporales</taxon>
        <taxon>Streptomycetaceae</taxon>
        <taxon>Streptomyces</taxon>
    </lineage>
</organism>
<protein>
    <submittedName>
        <fullName evidence="7">SsgD protein</fullName>
    </submittedName>
</protein>
<dbReference type="Gene3D" id="2.30.31.20">
    <property type="entry name" value="Sporulation-specific cell division protein SsgB"/>
    <property type="match status" value="1"/>
</dbReference>
<dbReference type="Proteomes" id="UP000054375">
    <property type="component" value="Unassembled WGS sequence"/>
</dbReference>
<dbReference type="InterPro" id="IPR006776">
    <property type="entry name" value="SsgB"/>
</dbReference>
<keyword evidence="3" id="KW-0132">Cell division</keyword>
<evidence type="ECO:0000256" key="1">
    <source>
        <dbReference type="ARBA" id="ARBA00004431"/>
    </source>
</evidence>
<keyword evidence="8" id="KW-1185">Reference proteome</keyword>
<dbReference type="RefSeq" id="WP_062245759.1">
    <property type="nucleotide sequence ID" value="NZ_JBIAVY010000022.1"/>
</dbReference>
<reference evidence="7 8" key="1">
    <citation type="submission" date="2015-10" db="EMBL/GenBank/DDBJ databases">
        <title>Draft genome sequence of Streptomyces griseorubiginosus DSM 40469, type strain for the species Streptomyces griseorubiginosus.</title>
        <authorList>
            <person name="Ruckert C."/>
            <person name="Winkler A."/>
            <person name="Kalinowski J."/>
            <person name="Kampfer P."/>
            <person name="Glaeser S."/>
        </authorList>
    </citation>
    <scope>NUCLEOTIDE SEQUENCE [LARGE SCALE GENOMIC DNA]</scope>
    <source>
        <strain evidence="7 8">DSM 40469</strain>
    </source>
</reference>
<evidence type="ECO:0000256" key="6">
    <source>
        <dbReference type="ARBA" id="ARBA00023306"/>
    </source>
</evidence>
<evidence type="ECO:0000313" key="7">
    <source>
        <dbReference type="EMBL" id="KUN59948.1"/>
    </source>
</evidence>
<keyword evidence="6" id="KW-0131">Cell cycle</keyword>